<sequence>MYAAESSSTEMTMSIPDLYGFGTNRSNMLNVENCWSFSGWSQSGSWNESLRAYVWRIIQIFPHTPCLSRFQEHQIRKHFKVKSSVRTEWVCLINRFSASILVTSIKYRHEDGPMMGETNNKTTKTIARKRRTGCTESTKRLDKSGSNQLLAIVLHSSKVAGGSGQTRREKQ</sequence>
<comment type="caution">
    <text evidence="1">The sequence shown here is derived from an EMBL/GenBank/DDBJ whole genome shotgun (WGS) entry which is preliminary data.</text>
</comment>
<reference evidence="1" key="1">
    <citation type="journal article" date="2020" name="G3 (Bethesda)">
        <title>High-Quality Assemblies for Three Invasive Social Wasps from the &lt;i&gt;Vespula&lt;/i&gt; Genus.</title>
        <authorList>
            <person name="Harrop T.W.R."/>
            <person name="Guhlin J."/>
            <person name="McLaughlin G.M."/>
            <person name="Permina E."/>
            <person name="Stockwell P."/>
            <person name="Gilligan J."/>
            <person name="Le Lec M.F."/>
            <person name="Gruber M.A.M."/>
            <person name="Quinn O."/>
            <person name="Lovegrove M."/>
            <person name="Duncan E.J."/>
            <person name="Remnant E.J."/>
            <person name="Van Eeckhoven J."/>
            <person name="Graham B."/>
            <person name="Knapp R.A."/>
            <person name="Langford K.W."/>
            <person name="Kronenberg Z."/>
            <person name="Press M.O."/>
            <person name="Eacker S.M."/>
            <person name="Wilson-Rankin E.E."/>
            <person name="Purcell J."/>
            <person name="Lester P.J."/>
            <person name="Dearden P.K."/>
        </authorList>
    </citation>
    <scope>NUCLEOTIDE SEQUENCE</scope>
    <source>
        <strain evidence="1">Volc-1</strain>
    </source>
</reference>
<gene>
    <name evidence="1" type="ORF">H0235_010386</name>
</gene>
<name>A0A834NXM3_VESPE</name>
<dbReference type="EMBL" id="JACSDY010000009">
    <property type="protein sequence ID" value="KAF7420089.1"/>
    <property type="molecule type" value="Genomic_DNA"/>
</dbReference>
<evidence type="ECO:0000313" key="1">
    <source>
        <dbReference type="EMBL" id="KAF7420089.1"/>
    </source>
</evidence>
<accession>A0A834NXM3</accession>
<protein>
    <submittedName>
        <fullName evidence="1">Uncharacterized protein</fullName>
    </submittedName>
</protein>
<keyword evidence="2" id="KW-1185">Reference proteome</keyword>
<dbReference type="Proteomes" id="UP000600918">
    <property type="component" value="Unassembled WGS sequence"/>
</dbReference>
<organism evidence="1 2">
    <name type="scientific">Vespula pensylvanica</name>
    <name type="common">Western yellow jacket</name>
    <name type="synonym">Wasp</name>
    <dbReference type="NCBI Taxonomy" id="30213"/>
    <lineage>
        <taxon>Eukaryota</taxon>
        <taxon>Metazoa</taxon>
        <taxon>Ecdysozoa</taxon>
        <taxon>Arthropoda</taxon>
        <taxon>Hexapoda</taxon>
        <taxon>Insecta</taxon>
        <taxon>Pterygota</taxon>
        <taxon>Neoptera</taxon>
        <taxon>Endopterygota</taxon>
        <taxon>Hymenoptera</taxon>
        <taxon>Apocrita</taxon>
        <taxon>Aculeata</taxon>
        <taxon>Vespoidea</taxon>
        <taxon>Vespidae</taxon>
        <taxon>Vespinae</taxon>
        <taxon>Vespula</taxon>
    </lineage>
</organism>
<dbReference type="AlphaFoldDB" id="A0A834NXM3"/>
<evidence type="ECO:0000313" key="2">
    <source>
        <dbReference type="Proteomes" id="UP000600918"/>
    </source>
</evidence>
<proteinExistence type="predicted"/>